<organism evidence="1 2">
    <name type="scientific">Striga asiatica</name>
    <name type="common">Asiatic witchweed</name>
    <name type="synonym">Buchnera asiatica</name>
    <dbReference type="NCBI Taxonomy" id="4170"/>
    <lineage>
        <taxon>Eukaryota</taxon>
        <taxon>Viridiplantae</taxon>
        <taxon>Streptophyta</taxon>
        <taxon>Embryophyta</taxon>
        <taxon>Tracheophyta</taxon>
        <taxon>Spermatophyta</taxon>
        <taxon>Magnoliopsida</taxon>
        <taxon>eudicotyledons</taxon>
        <taxon>Gunneridae</taxon>
        <taxon>Pentapetalae</taxon>
        <taxon>asterids</taxon>
        <taxon>lamiids</taxon>
        <taxon>Lamiales</taxon>
        <taxon>Orobanchaceae</taxon>
        <taxon>Buchnereae</taxon>
        <taxon>Striga</taxon>
    </lineage>
</organism>
<sequence length="185" mass="19562">MTSPFVLALTAELTADSMCSRSAPISSAISMQWDATTAAADATAAGVATPCFPAASAATAAATPATETAAWRWALWARISCFFLSRWSFIQRPALFRFMMLLALDSSTAETLHDRAKNSMDSVGVSGCGPTTGPHSATFSSSMFSSPLGLHLGSAPLLSTDTTSNKKERVECELRLRKSPGLKNY</sequence>
<dbReference type="Proteomes" id="UP000325081">
    <property type="component" value="Unassembled WGS sequence"/>
</dbReference>
<keyword evidence="2" id="KW-1185">Reference proteome</keyword>
<dbReference type="EMBL" id="BKCP01000336">
    <property type="protein sequence ID" value="GER25561.1"/>
    <property type="molecule type" value="Genomic_DNA"/>
</dbReference>
<protein>
    <submittedName>
        <fullName evidence="1">mRNA 3'-end-processing protein rna-14</fullName>
    </submittedName>
</protein>
<reference evidence="2" key="1">
    <citation type="journal article" date="2019" name="Curr. Biol.">
        <title>Genome Sequence of Striga asiatica Provides Insight into the Evolution of Plant Parasitism.</title>
        <authorList>
            <person name="Yoshida S."/>
            <person name="Kim S."/>
            <person name="Wafula E.K."/>
            <person name="Tanskanen J."/>
            <person name="Kim Y.M."/>
            <person name="Honaas L."/>
            <person name="Yang Z."/>
            <person name="Spallek T."/>
            <person name="Conn C.E."/>
            <person name="Ichihashi Y."/>
            <person name="Cheong K."/>
            <person name="Cui S."/>
            <person name="Der J.P."/>
            <person name="Gundlach H."/>
            <person name="Jiao Y."/>
            <person name="Hori C."/>
            <person name="Ishida J.K."/>
            <person name="Kasahara H."/>
            <person name="Kiba T."/>
            <person name="Kim M.S."/>
            <person name="Koo N."/>
            <person name="Laohavisit A."/>
            <person name="Lee Y.H."/>
            <person name="Lumba S."/>
            <person name="McCourt P."/>
            <person name="Mortimer J.C."/>
            <person name="Mutuku J.M."/>
            <person name="Nomura T."/>
            <person name="Sasaki-Sekimoto Y."/>
            <person name="Seto Y."/>
            <person name="Wang Y."/>
            <person name="Wakatake T."/>
            <person name="Sakakibara H."/>
            <person name="Demura T."/>
            <person name="Yamaguchi S."/>
            <person name="Yoneyama K."/>
            <person name="Manabe R.I."/>
            <person name="Nelson D.C."/>
            <person name="Schulman A.H."/>
            <person name="Timko M.P."/>
            <person name="dePamphilis C.W."/>
            <person name="Choi D."/>
            <person name="Shirasu K."/>
        </authorList>
    </citation>
    <scope>NUCLEOTIDE SEQUENCE [LARGE SCALE GENOMIC DNA]</scope>
    <source>
        <strain evidence="2">cv. UVA1</strain>
    </source>
</reference>
<evidence type="ECO:0000313" key="1">
    <source>
        <dbReference type="EMBL" id="GER25561.1"/>
    </source>
</evidence>
<evidence type="ECO:0000313" key="2">
    <source>
        <dbReference type="Proteomes" id="UP000325081"/>
    </source>
</evidence>
<comment type="caution">
    <text evidence="1">The sequence shown here is derived from an EMBL/GenBank/DDBJ whole genome shotgun (WGS) entry which is preliminary data.</text>
</comment>
<gene>
    <name evidence="1" type="ORF">STAS_01150</name>
</gene>
<dbReference type="AlphaFoldDB" id="A0A5A7NZ70"/>
<proteinExistence type="predicted"/>
<accession>A0A5A7NZ70</accession>
<name>A0A5A7NZ70_STRAF</name>